<dbReference type="InterPro" id="IPR001611">
    <property type="entry name" value="Leu-rich_rpt"/>
</dbReference>
<feature type="compositionally biased region" description="Basic and acidic residues" evidence="3">
    <location>
        <begin position="151"/>
        <end position="167"/>
    </location>
</feature>
<dbReference type="PROSITE" id="PS51450">
    <property type="entry name" value="LRR"/>
    <property type="match status" value="1"/>
</dbReference>
<feature type="compositionally biased region" description="Basic and acidic residues" evidence="3">
    <location>
        <begin position="9"/>
        <end position="25"/>
    </location>
</feature>
<feature type="compositionally biased region" description="Basic and acidic residues" evidence="3">
    <location>
        <begin position="55"/>
        <end position="71"/>
    </location>
</feature>
<dbReference type="InterPro" id="IPR055414">
    <property type="entry name" value="LRR_R13L4/SHOC2-like"/>
</dbReference>
<evidence type="ECO:0000259" key="4">
    <source>
        <dbReference type="Pfam" id="PF00931"/>
    </source>
</evidence>
<dbReference type="InterPro" id="IPR003591">
    <property type="entry name" value="Leu-rich_rpt_typical-subtyp"/>
</dbReference>
<feature type="compositionally biased region" description="Polar residues" evidence="3">
    <location>
        <begin position="257"/>
        <end position="267"/>
    </location>
</feature>
<feature type="region of interest" description="Disordered" evidence="3">
    <location>
        <begin position="1"/>
        <end position="278"/>
    </location>
</feature>
<organism evidence="6 7">
    <name type="scientific">Carya illinoinensis</name>
    <name type="common">Pecan</name>
    <dbReference type="NCBI Taxonomy" id="32201"/>
    <lineage>
        <taxon>Eukaryota</taxon>
        <taxon>Viridiplantae</taxon>
        <taxon>Streptophyta</taxon>
        <taxon>Embryophyta</taxon>
        <taxon>Tracheophyta</taxon>
        <taxon>Spermatophyta</taxon>
        <taxon>Magnoliopsida</taxon>
        <taxon>eudicotyledons</taxon>
        <taxon>Gunneridae</taxon>
        <taxon>Pentapetalae</taxon>
        <taxon>rosids</taxon>
        <taxon>fabids</taxon>
        <taxon>Fagales</taxon>
        <taxon>Juglandaceae</taxon>
        <taxon>Carya</taxon>
    </lineage>
</organism>
<dbReference type="InterPro" id="IPR002182">
    <property type="entry name" value="NB-ARC"/>
</dbReference>
<gene>
    <name evidence="6" type="ORF">CIPAW_12G027300</name>
</gene>
<evidence type="ECO:0000256" key="3">
    <source>
        <dbReference type="SAM" id="MobiDB-lite"/>
    </source>
</evidence>
<evidence type="ECO:0000256" key="2">
    <source>
        <dbReference type="ARBA" id="ARBA00022737"/>
    </source>
</evidence>
<keyword evidence="7" id="KW-1185">Reference proteome</keyword>
<dbReference type="EMBL" id="CM031820">
    <property type="protein sequence ID" value="KAG6633129.1"/>
    <property type="molecule type" value="Genomic_DNA"/>
</dbReference>
<accession>A0A8T1NNE1</accession>
<feature type="compositionally biased region" description="Basic and acidic residues" evidence="3">
    <location>
        <begin position="199"/>
        <end position="215"/>
    </location>
</feature>
<dbReference type="Pfam" id="PF00931">
    <property type="entry name" value="NB-ARC"/>
    <property type="match status" value="1"/>
</dbReference>
<evidence type="ECO:0000313" key="6">
    <source>
        <dbReference type="EMBL" id="KAG6633129.1"/>
    </source>
</evidence>
<feature type="domain" description="NB-ARC" evidence="4">
    <location>
        <begin position="285"/>
        <end position="384"/>
    </location>
</feature>
<feature type="compositionally biased region" description="Basic and acidic residues" evidence="3">
    <location>
        <begin position="79"/>
        <end position="119"/>
    </location>
</feature>
<proteinExistence type="predicted"/>
<dbReference type="PANTHER" id="PTHR45712:SF22">
    <property type="entry name" value="INSULIN-LIKE GROWTH FACTOR-BINDING PROTEIN COMPLEX ACID LABILE SUBUNIT"/>
    <property type="match status" value="1"/>
</dbReference>
<evidence type="ECO:0000256" key="1">
    <source>
        <dbReference type="ARBA" id="ARBA00022614"/>
    </source>
</evidence>
<feature type="compositionally biased region" description="Basic and acidic residues" evidence="3">
    <location>
        <begin position="31"/>
        <end position="44"/>
    </location>
</feature>
<evidence type="ECO:0000313" key="7">
    <source>
        <dbReference type="Proteomes" id="UP000811609"/>
    </source>
</evidence>
<dbReference type="InterPro" id="IPR050333">
    <property type="entry name" value="SLRP"/>
</dbReference>
<feature type="region of interest" description="Disordered" evidence="3">
    <location>
        <begin position="463"/>
        <end position="498"/>
    </location>
</feature>
<feature type="domain" description="Disease resistance R13L4/SHOC-2-like LRR" evidence="5">
    <location>
        <begin position="1242"/>
        <end position="1329"/>
    </location>
</feature>
<keyword evidence="1" id="KW-0433">Leucine-rich repeat</keyword>
<comment type="caution">
    <text evidence="6">The sequence shown here is derived from an EMBL/GenBank/DDBJ whole genome shotgun (WGS) entry which is preliminary data.</text>
</comment>
<feature type="compositionally biased region" description="Basic and acidic residues" evidence="3">
    <location>
        <begin position="223"/>
        <end position="236"/>
    </location>
</feature>
<dbReference type="Proteomes" id="UP000811609">
    <property type="component" value="Chromosome 12"/>
</dbReference>
<dbReference type="GO" id="GO:0043531">
    <property type="term" value="F:ADP binding"/>
    <property type="evidence" value="ECO:0007669"/>
    <property type="project" value="InterPro"/>
</dbReference>
<sequence>MADQQSAERSNETKSKEIATKDSGHPTESAEGNKEVASTKEIARKYSRNPTELAEGNKEVASTKEIARKDSGNPTESAEGNKEVASTKEISRKDSINPRELAKGNKEVASTKEIARKDSGNPTESAEGNKEVASTKEIARKDSGNPTELAEGNKEVTSTKEIARKDSGNPTELAEGNKEVASTKGHQLLPREFVTELAEGNKEVASTKEIARKDSGNPTESTEGNKEVASTKEIARKNSGNPIESADGNKEVASTKEIASQNPTESAARNKDDVKSTEENDFENYIMEQLEDENVETIALEGEAGVGKTWKARKSNDFIINSENHFYGNLWISMNKEHDKRFLYDVLAHQLSVQASTDDYQEGNDEKKSEELVRKITNMLVERKSKESEVLEITKMLREMELKKMEELVSEIPKKLRGIESNNLEVLVITKMVREMESKKTEELKRKITQKLGEMEEKKLWEMAKKKKSGGSDRLSDNKVFQSNDRLEDQKPKTEKSIKSVWKKKEKNKTVGLPINEKSGGHISSSKEKLFLLVILDDIRSDSTYEEGTRAELETLLPKESRPKFLVTRRRDTVSKDEKILKNGELIIDIEPLREKESGTLFKKLLKTSILHEESFVASIEKIAQKSNGLPIAVVKLVVEALNLSGANDLELLKLENALKQIANYKEADKCTSSLLRLAIHMLHGSDHGSCSTPGNDTLVNCYWHSWEFISRHGAIDYNVLIFSWILEGYFGSADHIKQSYEEGHRVLMKLIGCGLLKMLEDNLIMMEELVLSIPDCRRDGYEQRSVLGLARVLDESIWKGFGTLAPSDYMIKTPKRGPKKDKYISTLLIHGSSLCREDLDLYFEEKLGLQNLAIFNPRFDSIPRLLSKMEELCVLILRGCDQLQEIDAIQNLKSLTVLEISDANFLEKKEKITGDLFKEMTNLQTLNLCAVSIKMLPSSLSNLKQLRWLILRRCPFLESLPNLKELTNLEVLDLSGSTSLLNITDKTFSHLKKIQFLDFSHTSIKRLPFLCNLGNLENLTQLLLRNCKLNRLPSFKALPALQCIDISASNSNMLKDIKEDFFENKDKLKILHLSKTEISRLPSNFGNFPNLELLDLSDSSKLVTIPENAFKNMGCLRHLNLSNTKLESLPKISNLVNLRQLFLENCALHKLPKMEGVTRLEELHLSNASSLVEIEDQSFDYLSHIYLLDFSHTKIKTLPSLAKLNNLRSLNLSGTRLTFPCISSLTNLTQLSLRGCSISDQSEPNFGEHKKLEVLDLSEITGITSLSTLNNLTSLRELKLRGCSKLEQLQHLESLAHLEVLDLWETGIKQFPKEICKLTQLKHLDLPKGIMGIQESDLQKMEPEFHFYVFPEQGKAGDIHWHKVDPNFRRIYFNTLSLPGECRQFLEIIGSIEVKDVLKKAAYISLIGNKFITRLSDLGVENVDAMKGCWLQRCPEMETLCLEEEIEDKTVGNLEILWVSNLPKLKDLCSGIQPAGGGFKNLTEMYLDCCPLIKSVFHSSQFPEKLKILQIKFCEDLEILFEPNTLDKAGNLEILRASNLPKLKDLCSGIHTAGGGFKNLTEMYLDCCPLIKYVFHSSQFPEKLKILRIKFCKDLKRLFEQNNVLDADKKWSLQKLHLVELPKLTEMGVPESKKIRDVFPSLEAITVKECPMLEIMSEKIKEANCNNVEEDW</sequence>
<feature type="compositionally biased region" description="Basic and acidic residues" evidence="3">
    <location>
        <begin position="485"/>
        <end position="498"/>
    </location>
</feature>
<dbReference type="Pfam" id="PF23598">
    <property type="entry name" value="LRR_14"/>
    <property type="match status" value="1"/>
</dbReference>
<dbReference type="PANTHER" id="PTHR45712">
    <property type="entry name" value="AGAP008170-PA"/>
    <property type="match status" value="1"/>
</dbReference>
<feature type="compositionally biased region" description="Basic and acidic residues" evidence="3">
    <location>
        <begin position="127"/>
        <end position="143"/>
    </location>
</feature>
<dbReference type="SMART" id="SM00369">
    <property type="entry name" value="LRR_TYP"/>
    <property type="match status" value="8"/>
</dbReference>
<keyword evidence="2" id="KW-0677">Repeat</keyword>
<evidence type="ECO:0000259" key="5">
    <source>
        <dbReference type="Pfam" id="PF23598"/>
    </source>
</evidence>
<feature type="compositionally biased region" description="Basic and acidic residues" evidence="3">
    <location>
        <begin position="268"/>
        <end position="278"/>
    </location>
</feature>
<protein>
    <submittedName>
        <fullName evidence="6">Uncharacterized protein</fullName>
    </submittedName>
</protein>
<feature type="compositionally biased region" description="Basic and acidic residues" evidence="3">
    <location>
        <begin position="463"/>
        <end position="477"/>
    </location>
</feature>
<name>A0A8T1NNE1_CARIL</name>
<dbReference type="Pfam" id="PF13855">
    <property type="entry name" value="LRR_8"/>
    <property type="match status" value="2"/>
</dbReference>
<reference evidence="6" key="1">
    <citation type="submission" date="2020-12" db="EMBL/GenBank/DDBJ databases">
        <title>WGS assembly of Carya illinoinensis cv. Pawnee.</title>
        <authorList>
            <person name="Platts A."/>
            <person name="Shu S."/>
            <person name="Wright S."/>
            <person name="Barry K."/>
            <person name="Edger P."/>
            <person name="Pires J.C."/>
            <person name="Schmutz J."/>
        </authorList>
    </citation>
    <scope>NUCLEOTIDE SEQUENCE</scope>
    <source>
        <tissue evidence="6">Leaf</tissue>
    </source>
</reference>